<evidence type="ECO:0000313" key="3">
    <source>
        <dbReference type="EMBL" id="PPQ66291.1"/>
    </source>
</evidence>
<dbReference type="EMBL" id="NHYE01005634">
    <property type="protein sequence ID" value="PPQ66291.1"/>
    <property type="molecule type" value="Genomic_DNA"/>
</dbReference>
<dbReference type="InterPro" id="IPR036380">
    <property type="entry name" value="Isochorismatase-like_sf"/>
</dbReference>
<dbReference type="Pfam" id="PF00857">
    <property type="entry name" value="Isochorismatase"/>
    <property type="match status" value="1"/>
</dbReference>
<comment type="similarity">
    <text evidence="1">Belongs to the isochorismatase family.</text>
</comment>
<dbReference type="SUPFAM" id="SSF52499">
    <property type="entry name" value="Isochorismatase-like hydrolases"/>
    <property type="match status" value="1"/>
</dbReference>
<dbReference type="InterPro" id="IPR050993">
    <property type="entry name" value="Isochorismatase_domain"/>
</dbReference>
<dbReference type="PANTHER" id="PTHR14119:SF3">
    <property type="entry name" value="ISOCHORISMATASE DOMAIN-CONTAINING PROTEIN 2"/>
    <property type="match status" value="1"/>
</dbReference>
<keyword evidence="4" id="KW-1185">Reference proteome</keyword>
<dbReference type="Proteomes" id="UP000284706">
    <property type="component" value="Unassembled WGS sequence"/>
</dbReference>
<gene>
    <name evidence="3" type="ORF">CVT26_010975</name>
</gene>
<dbReference type="AlphaFoldDB" id="A0A409VJ51"/>
<dbReference type="STRING" id="231916.A0A409VJ51"/>
<organism evidence="3 4">
    <name type="scientific">Gymnopilus dilepis</name>
    <dbReference type="NCBI Taxonomy" id="231916"/>
    <lineage>
        <taxon>Eukaryota</taxon>
        <taxon>Fungi</taxon>
        <taxon>Dikarya</taxon>
        <taxon>Basidiomycota</taxon>
        <taxon>Agaricomycotina</taxon>
        <taxon>Agaricomycetes</taxon>
        <taxon>Agaricomycetidae</taxon>
        <taxon>Agaricales</taxon>
        <taxon>Agaricineae</taxon>
        <taxon>Hymenogastraceae</taxon>
        <taxon>Gymnopilus</taxon>
    </lineage>
</organism>
<reference evidence="3 4" key="1">
    <citation type="journal article" date="2018" name="Evol. Lett.">
        <title>Horizontal gene cluster transfer increased hallucinogenic mushroom diversity.</title>
        <authorList>
            <person name="Reynolds H.T."/>
            <person name="Vijayakumar V."/>
            <person name="Gluck-Thaler E."/>
            <person name="Korotkin H.B."/>
            <person name="Matheny P.B."/>
            <person name="Slot J.C."/>
        </authorList>
    </citation>
    <scope>NUCLEOTIDE SEQUENCE [LARGE SCALE GENOMIC DNA]</scope>
    <source>
        <strain evidence="3 4">SRW20</strain>
    </source>
</reference>
<evidence type="ECO:0000313" key="4">
    <source>
        <dbReference type="Proteomes" id="UP000284706"/>
    </source>
</evidence>
<evidence type="ECO:0000256" key="1">
    <source>
        <dbReference type="ARBA" id="ARBA00006336"/>
    </source>
</evidence>
<dbReference type="OrthoDB" id="269496at2759"/>
<accession>A0A409VJ51</accession>
<sequence>MPSLPLDPENTAFFLCDVQTKFSARHVSPSSSVLIAFLGPAIHAYQHVVTTANKMVKLAKSPRRTREVLYLYFNLSFWASLNTCRQALGPTDPEIDLDSLGPLLHGPFDKTLFSMYTPEVQAALDARPIKSISHVCVLQTVLSLLATGRYTVHVVADGVSSCNSFEIPIALDRIRAEGAIVGTSESIAFQLMRDAASPNFKAFSKFIKEVKESTKATGEALLKGRSDPSTSQTEIASGGIVLKSAM</sequence>
<protein>
    <recommendedName>
        <fullName evidence="2">Isochorismatase-like domain-containing protein</fullName>
    </recommendedName>
</protein>
<dbReference type="Gene3D" id="3.40.50.850">
    <property type="entry name" value="Isochorismatase-like"/>
    <property type="match status" value="1"/>
</dbReference>
<name>A0A409VJ51_9AGAR</name>
<comment type="caution">
    <text evidence="3">The sequence shown here is derived from an EMBL/GenBank/DDBJ whole genome shotgun (WGS) entry which is preliminary data.</text>
</comment>
<proteinExistence type="inferred from homology"/>
<dbReference type="InterPro" id="IPR000868">
    <property type="entry name" value="Isochorismatase-like_dom"/>
</dbReference>
<feature type="domain" description="Isochorismatase-like" evidence="2">
    <location>
        <begin position="11"/>
        <end position="185"/>
    </location>
</feature>
<evidence type="ECO:0000259" key="2">
    <source>
        <dbReference type="Pfam" id="PF00857"/>
    </source>
</evidence>
<dbReference type="PANTHER" id="PTHR14119">
    <property type="entry name" value="HYDROLASE"/>
    <property type="match status" value="1"/>
</dbReference>
<dbReference type="InParanoid" id="A0A409VJ51"/>